<dbReference type="InterPro" id="IPR008323">
    <property type="entry name" value="UCP033563"/>
</dbReference>
<dbReference type="Proteomes" id="UP001366166">
    <property type="component" value="Chromosome"/>
</dbReference>
<dbReference type="EMBL" id="AP028679">
    <property type="protein sequence ID" value="BEQ14094.1"/>
    <property type="molecule type" value="Genomic_DNA"/>
</dbReference>
<evidence type="ECO:0000313" key="1">
    <source>
        <dbReference type="EMBL" id="BEQ14094.1"/>
    </source>
</evidence>
<dbReference type="PIRSF" id="PIRSF033563">
    <property type="entry name" value="UCP033563"/>
    <property type="match status" value="1"/>
</dbReference>
<dbReference type="KEGG" id="dmp:FAK_11600"/>
<dbReference type="Pfam" id="PF06245">
    <property type="entry name" value="DUF1015"/>
    <property type="match status" value="1"/>
</dbReference>
<proteinExistence type="predicted"/>
<sequence>MPVVAPFRAVRYNPAKVSDLADVVTPPYDVISHEQQESFYATDPYNIIRLELNKKRDSDTAQDNRYTRSAEHFKAWREQEVLVRDASPAFYLSETTYTDAEGNQQVRRGFFTMLRVADLNERKVLPHEKTFTAHKEDRFQLTKAVEANISPIFALYPDDLNEVMAALDQGKEPEPLNDFVDPMGLPQKLYRISDPEACRRVQELMEDKVLFIADGHHRYETALNYRNYMRELHPEAGPDALFNYTLTYLCSMSDPGLTVFACHRLVPRLDGFGAEDFLALAKPYFDVREVNLDGDPEAAKAKLTEALAQADAKSNSMGLVSHDTVKAYLLTLKPGVMSQEAGPDVEGPLADLDVVVLTHLVLDKILGFDNNARDQDHTIRYLADMTHVLQEVKSGRSRLAFLLNPTKVEQVQRVAEAGLIMPRKATYFYPKVLTGLVINLLCHDEQAQDCRK</sequence>
<dbReference type="RefSeq" id="WP_338605821.1">
    <property type="nucleotide sequence ID" value="NZ_AP028679.1"/>
</dbReference>
<reference evidence="2" key="1">
    <citation type="journal article" date="2023" name="Arch. Microbiol.">
        <title>Desulfoferula mesophilus gen. nov. sp. nov., a mesophilic sulfate-reducing bacterium isolated from a brackish lake sediment.</title>
        <authorList>
            <person name="Watanabe T."/>
            <person name="Yabe T."/>
            <person name="Tsuji J.M."/>
            <person name="Fukui M."/>
        </authorList>
    </citation>
    <scope>NUCLEOTIDE SEQUENCE [LARGE SCALE GENOMIC DNA]</scope>
    <source>
        <strain evidence="2">12FAK</strain>
    </source>
</reference>
<gene>
    <name evidence="1" type="ORF">FAK_11600</name>
</gene>
<accession>A0AAU9ELM0</accession>
<evidence type="ECO:0008006" key="3">
    <source>
        <dbReference type="Google" id="ProtNLM"/>
    </source>
</evidence>
<evidence type="ECO:0000313" key="2">
    <source>
        <dbReference type="Proteomes" id="UP001366166"/>
    </source>
</evidence>
<dbReference type="PANTHER" id="PTHR36454">
    <property type="entry name" value="LMO2823 PROTEIN"/>
    <property type="match status" value="1"/>
</dbReference>
<dbReference type="AlphaFoldDB" id="A0AAU9ELM0"/>
<dbReference type="PANTHER" id="PTHR36454:SF1">
    <property type="entry name" value="DUF1015 DOMAIN-CONTAINING PROTEIN"/>
    <property type="match status" value="1"/>
</dbReference>
<keyword evidence="2" id="KW-1185">Reference proteome</keyword>
<name>A0AAU9ELM0_9BACT</name>
<organism evidence="1 2">
    <name type="scientific">Desulfoferula mesophila</name>
    <dbReference type="NCBI Taxonomy" id="3058419"/>
    <lineage>
        <taxon>Bacteria</taxon>
        <taxon>Pseudomonadati</taxon>
        <taxon>Thermodesulfobacteriota</taxon>
        <taxon>Desulfarculia</taxon>
        <taxon>Desulfarculales</taxon>
        <taxon>Desulfarculaceae</taxon>
        <taxon>Desulfoferula</taxon>
    </lineage>
</organism>
<protein>
    <recommendedName>
        <fullName evidence="3">DUF1015 domain-containing protein</fullName>
    </recommendedName>
</protein>